<sequence length="274" mass="29171">MIRVLVMIAVAGFLAGVVALAGAAALGGPDLAARNWNWDVDWHDRHERREWRDRDLRRDRPLEKDAGEITRELAWDGSTKAEFDIPAAIEFTQAPGPGKVTIYGPKDIVDRIRLSNGRFSLDQPLADYARLRVVMTAPAVNRFQISGDDRLEIRGYKQDQLEIIASGSSEVVASGQAREVDVELSGSGEADLTDLITDNAEADISGSAEVTLAPREAASLEVSGSATARLLTRPKRLETDVAGAGSVIFDDGGKSGGVGAPTKPAKPAAGAQAT</sequence>
<protein>
    <recommendedName>
        <fullName evidence="2">Putative auto-transporter adhesin head GIN domain-containing protein</fullName>
    </recommendedName>
</protein>
<keyword evidence="4" id="KW-1185">Reference proteome</keyword>
<gene>
    <name evidence="3" type="ORF">GGQ61_000155</name>
</gene>
<dbReference type="Gene3D" id="2.160.20.120">
    <property type="match status" value="1"/>
</dbReference>
<comment type="caution">
    <text evidence="3">The sequence shown here is derived from an EMBL/GenBank/DDBJ whole genome shotgun (WGS) entry which is preliminary data.</text>
</comment>
<organism evidence="3 4">
    <name type="scientific">Phenylobacterium haematophilum</name>
    <dbReference type="NCBI Taxonomy" id="98513"/>
    <lineage>
        <taxon>Bacteria</taxon>
        <taxon>Pseudomonadati</taxon>
        <taxon>Pseudomonadota</taxon>
        <taxon>Alphaproteobacteria</taxon>
        <taxon>Caulobacterales</taxon>
        <taxon>Caulobacteraceae</taxon>
        <taxon>Phenylobacterium</taxon>
    </lineage>
</organism>
<dbReference type="Proteomes" id="UP000530564">
    <property type="component" value="Unassembled WGS sequence"/>
</dbReference>
<dbReference type="AlphaFoldDB" id="A0A839ZTY6"/>
<evidence type="ECO:0000313" key="4">
    <source>
        <dbReference type="Proteomes" id="UP000530564"/>
    </source>
</evidence>
<dbReference type="RefSeq" id="WP_183769469.1">
    <property type="nucleotide sequence ID" value="NZ_JACIDK010000001.1"/>
</dbReference>
<accession>A0A839ZTY6</accession>
<dbReference type="InterPro" id="IPR021255">
    <property type="entry name" value="DUF2807"/>
</dbReference>
<proteinExistence type="predicted"/>
<dbReference type="EMBL" id="JACIDK010000001">
    <property type="protein sequence ID" value="MBB3889458.1"/>
    <property type="molecule type" value="Genomic_DNA"/>
</dbReference>
<evidence type="ECO:0000256" key="1">
    <source>
        <dbReference type="SAM" id="MobiDB-lite"/>
    </source>
</evidence>
<evidence type="ECO:0000259" key="2">
    <source>
        <dbReference type="Pfam" id="PF10988"/>
    </source>
</evidence>
<name>A0A839ZTY6_9CAUL</name>
<feature type="domain" description="Putative auto-transporter adhesin head GIN" evidence="2">
    <location>
        <begin position="100"/>
        <end position="234"/>
    </location>
</feature>
<evidence type="ECO:0000313" key="3">
    <source>
        <dbReference type="EMBL" id="MBB3889458.1"/>
    </source>
</evidence>
<feature type="compositionally biased region" description="Low complexity" evidence="1">
    <location>
        <begin position="260"/>
        <end position="274"/>
    </location>
</feature>
<feature type="region of interest" description="Disordered" evidence="1">
    <location>
        <begin position="246"/>
        <end position="274"/>
    </location>
</feature>
<reference evidence="3 4" key="1">
    <citation type="submission" date="2020-08" db="EMBL/GenBank/DDBJ databases">
        <title>Genomic Encyclopedia of Type Strains, Phase IV (KMG-IV): sequencing the most valuable type-strain genomes for metagenomic binning, comparative biology and taxonomic classification.</title>
        <authorList>
            <person name="Goeker M."/>
        </authorList>
    </citation>
    <scope>NUCLEOTIDE SEQUENCE [LARGE SCALE GENOMIC DNA]</scope>
    <source>
        <strain evidence="3 4">DSM 21793</strain>
    </source>
</reference>
<dbReference type="Pfam" id="PF10988">
    <property type="entry name" value="DUF2807"/>
    <property type="match status" value="1"/>
</dbReference>